<evidence type="ECO:0000313" key="2">
    <source>
        <dbReference type="EMBL" id="KAK7251170.1"/>
    </source>
</evidence>
<feature type="region of interest" description="Disordered" evidence="1">
    <location>
        <begin position="106"/>
        <end position="169"/>
    </location>
</feature>
<name>A0AAN9E8M4_CROPI</name>
<reference evidence="2 3" key="1">
    <citation type="submission" date="2024-01" db="EMBL/GenBank/DDBJ databases">
        <title>The genomes of 5 underutilized Papilionoideae crops provide insights into root nodulation and disease resistanc.</title>
        <authorList>
            <person name="Yuan L."/>
        </authorList>
    </citation>
    <scope>NUCLEOTIDE SEQUENCE [LARGE SCALE GENOMIC DNA]</scope>
    <source>
        <strain evidence="2">ZHUSHIDOU_FW_LH</strain>
        <tissue evidence="2">Leaf</tissue>
    </source>
</reference>
<feature type="compositionally biased region" description="Acidic residues" evidence="1">
    <location>
        <begin position="149"/>
        <end position="162"/>
    </location>
</feature>
<dbReference type="AlphaFoldDB" id="A0AAN9E8M4"/>
<gene>
    <name evidence="2" type="ORF">RIF29_34125</name>
</gene>
<organism evidence="2 3">
    <name type="scientific">Crotalaria pallida</name>
    <name type="common">Smooth rattlebox</name>
    <name type="synonym">Crotalaria striata</name>
    <dbReference type="NCBI Taxonomy" id="3830"/>
    <lineage>
        <taxon>Eukaryota</taxon>
        <taxon>Viridiplantae</taxon>
        <taxon>Streptophyta</taxon>
        <taxon>Embryophyta</taxon>
        <taxon>Tracheophyta</taxon>
        <taxon>Spermatophyta</taxon>
        <taxon>Magnoliopsida</taxon>
        <taxon>eudicotyledons</taxon>
        <taxon>Gunneridae</taxon>
        <taxon>Pentapetalae</taxon>
        <taxon>rosids</taxon>
        <taxon>fabids</taxon>
        <taxon>Fabales</taxon>
        <taxon>Fabaceae</taxon>
        <taxon>Papilionoideae</taxon>
        <taxon>50 kb inversion clade</taxon>
        <taxon>genistoids sensu lato</taxon>
        <taxon>core genistoids</taxon>
        <taxon>Crotalarieae</taxon>
        <taxon>Crotalaria</taxon>
    </lineage>
</organism>
<sequence length="169" mass="19383">MLAESERYSLRSTGHVLKVMARYMTFVELRPLRRGVWDYEEHRAVFEGEVDVIFRHPNPLARVRPRRLRIPMVYILHIPPAYTYHFGTPPPCPGRRFYNLHVRRPATHTRPSTSSEATAMATPRPGPTTRVRFAPSPEPVRRTAVPPVSDEEEEEDPVEDVDGTAADSQ</sequence>
<dbReference type="Proteomes" id="UP001372338">
    <property type="component" value="Unassembled WGS sequence"/>
</dbReference>
<comment type="caution">
    <text evidence="2">The sequence shown here is derived from an EMBL/GenBank/DDBJ whole genome shotgun (WGS) entry which is preliminary data.</text>
</comment>
<evidence type="ECO:0000313" key="3">
    <source>
        <dbReference type="Proteomes" id="UP001372338"/>
    </source>
</evidence>
<protein>
    <submittedName>
        <fullName evidence="2">Uncharacterized protein</fullName>
    </submittedName>
</protein>
<proteinExistence type="predicted"/>
<accession>A0AAN9E8M4</accession>
<evidence type="ECO:0000256" key="1">
    <source>
        <dbReference type="SAM" id="MobiDB-lite"/>
    </source>
</evidence>
<keyword evidence="3" id="KW-1185">Reference proteome</keyword>
<dbReference type="EMBL" id="JAYWIO010000007">
    <property type="protein sequence ID" value="KAK7251170.1"/>
    <property type="molecule type" value="Genomic_DNA"/>
</dbReference>